<gene>
    <name evidence="1" type="ORF">BSTOLATCC_MIC12854</name>
</gene>
<keyword evidence="2" id="KW-1185">Reference proteome</keyword>
<sequence length="83" mass="9477">MFFTPDLIMILILKRNFRASGEFILNKMNLMATSKIPLIFSKSLQRIYINMISLTKLGKSTRASASLVCTILTLFMQKTETNI</sequence>
<protein>
    <submittedName>
        <fullName evidence="1">Uncharacterized protein</fullName>
    </submittedName>
</protein>
<reference evidence="1" key="1">
    <citation type="submission" date="2021-09" db="EMBL/GenBank/DDBJ databases">
        <authorList>
            <consortium name="AG Swart"/>
            <person name="Singh M."/>
            <person name="Singh A."/>
            <person name="Seah K."/>
            <person name="Emmerich C."/>
        </authorList>
    </citation>
    <scope>NUCLEOTIDE SEQUENCE</scope>
    <source>
        <strain evidence="1">ATCC30299</strain>
    </source>
</reference>
<accession>A0AAU9IHW9</accession>
<dbReference type="AlphaFoldDB" id="A0AAU9IHW9"/>
<evidence type="ECO:0000313" key="2">
    <source>
        <dbReference type="Proteomes" id="UP001162131"/>
    </source>
</evidence>
<dbReference type="Proteomes" id="UP001162131">
    <property type="component" value="Unassembled WGS sequence"/>
</dbReference>
<evidence type="ECO:0000313" key="1">
    <source>
        <dbReference type="EMBL" id="CAG9315079.1"/>
    </source>
</evidence>
<comment type="caution">
    <text evidence="1">The sequence shown here is derived from an EMBL/GenBank/DDBJ whole genome shotgun (WGS) entry which is preliminary data.</text>
</comment>
<name>A0AAU9IHW9_9CILI</name>
<proteinExistence type="predicted"/>
<dbReference type="EMBL" id="CAJZBQ010000013">
    <property type="protein sequence ID" value="CAG9315079.1"/>
    <property type="molecule type" value="Genomic_DNA"/>
</dbReference>
<organism evidence="1 2">
    <name type="scientific">Blepharisma stoltei</name>
    <dbReference type="NCBI Taxonomy" id="1481888"/>
    <lineage>
        <taxon>Eukaryota</taxon>
        <taxon>Sar</taxon>
        <taxon>Alveolata</taxon>
        <taxon>Ciliophora</taxon>
        <taxon>Postciliodesmatophora</taxon>
        <taxon>Heterotrichea</taxon>
        <taxon>Heterotrichida</taxon>
        <taxon>Blepharismidae</taxon>
        <taxon>Blepharisma</taxon>
    </lineage>
</organism>